<organism evidence="1">
    <name type="scientific">marine sediment metagenome</name>
    <dbReference type="NCBI Taxonomy" id="412755"/>
    <lineage>
        <taxon>unclassified sequences</taxon>
        <taxon>metagenomes</taxon>
        <taxon>ecological metagenomes</taxon>
    </lineage>
</organism>
<dbReference type="AlphaFoldDB" id="A0A0F9HE28"/>
<dbReference type="Pfam" id="PF17377">
    <property type="entry name" value="DUF5399"/>
    <property type="match status" value="1"/>
</dbReference>
<dbReference type="InterPro" id="IPR035407">
    <property type="entry name" value="DUF5399"/>
</dbReference>
<protein>
    <submittedName>
        <fullName evidence="1">Uncharacterized protein</fullName>
    </submittedName>
</protein>
<dbReference type="EMBL" id="LAZR01023015">
    <property type="protein sequence ID" value="KKL79945.1"/>
    <property type="molecule type" value="Genomic_DNA"/>
</dbReference>
<sequence>MADAKTIDNLGPEVNNSYMRAMELLSEEEVKKIFQTPSIAKRAEVLTTAAQPLESDKLFGLKESESSPFAPPEDFVLAADSFSYQLVPSMGITATLNEKLGSLKPKDLSDAEKNQMKTLSKTFITMHTLNKILQDIQKRKDEYHKG</sequence>
<comment type="caution">
    <text evidence="1">The sequence shown here is derived from an EMBL/GenBank/DDBJ whole genome shotgun (WGS) entry which is preliminary data.</text>
</comment>
<gene>
    <name evidence="1" type="ORF">LCGC14_2009760</name>
</gene>
<accession>A0A0F9HE28</accession>
<proteinExistence type="predicted"/>
<name>A0A0F9HE28_9ZZZZ</name>
<evidence type="ECO:0000313" key="1">
    <source>
        <dbReference type="EMBL" id="KKL79945.1"/>
    </source>
</evidence>
<reference evidence="1" key="1">
    <citation type="journal article" date="2015" name="Nature">
        <title>Complex archaea that bridge the gap between prokaryotes and eukaryotes.</title>
        <authorList>
            <person name="Spang A."/>
            <person name="Saw J.H."/>
            <person name="Jorgensen S.L."/>
            <person name="Zaremba-Niedzwiedzka K."/>
            <person name="Martijn J."/>
            <person name="Lind A.E."/>
            <person name="van Eijk R."/>
            <person name="Schleper C."/>
            <person name="Guy L."/>
            <person name="Ettema T.J."/>
        </authorList>
    </citation>
    <scope>NUCLEOTIDE SEQUENCE</scope>
</reference>